<dbReference type="PANTHER" id="PTHR46145">
    <property type="entry name" value="HEPARANASE"/>
    <property type="match status" value="1"/>
</dbReference>
<feature type="chain" id="PRO_5040468639" description="Heparanase" evidence="3">
    <location>
        <begin position="20"/>
        <end position="1714"/>
    </location>
</feature>
<dbReference type="OrthoDB" id="7736742at2759"/>
<organism evidence="4 5">
    <name type="scientific">Brassicogethes aeneus</name>
    <name type="common">Rape pollen beetle</name>
    <name type="synonym">Meligethes aeneus</name>
    <dbReference type="NCBI Taxonomy" id="1431903"/>
    <lineage>
        <taxon>Eukaryota</taxon>
        <taxon>Metazoa</taxon>
        <taxon>Ecdysozoa</taxon>
        <taxon>Arthropoda</taxon>
        <taxon>Hexapoda</taxon>
        <taxon>Insecta</taxon>
        <taxon>Pterygota</taxon>
        <taxon>Neoptera</taxon>
        <taxon>Endopterygota</taxon>
        <taxon>Coleoptera</taxon>
        <taxon>Polyphaga</taxon>
        <taxon>Cucujiformia</taxon>
        <taxon>Nitidulidae</taxon>
        <taxon>Meligethinae</taxon>
        <taxon>Brassicogethes</taxon>
    </lineage>
</organism>
<dbReference type="Proteomes" id="UP001154078">
    <property type="component" value="Chromosome 4"/>
</dbReference>
<evidence type="ECO:0000256" key="1">
    <source>
        <dbReference type="SAM" id="Coils"/>
    </source>
</evidence>
<dbReference type="GO" id="GO:0005615">
    <property type="term" value="C:extracellular space"/>
    <property type="evidence" value="ECO:0007669"/>
    <property type="project" value="TreeGrafter"/>
</dbReference>
<evidence type="ECO:0000313" key="4">
    <source>
        <dbReference type="EMBL" id="CAH0554437.1"/>
    </source>
</evidence>
<feature type="coiled-coil region" evidence="1">
    <location>
        <begin position="648"/>
        <end position="679"/>
    </location>
</feature>
<keyword evidence="1" id="KW-0175">Coiled coil</keyword>
<gene>
    <name evidence="4" type="ORF">MELIAE_LOCUS6029</name>
</gene>
<evidence type="ECO:0000313" key="5">
    <source>
        <dbReference type="Proteomes" id="UP001154078"/>
    </source>
</evidence>
<dbReference type="GO" id="GO:0031012">
    <property type="term" value="C:extracellular matrix"/>
    <property type="evidence" value="ECO:0007669"/>
    <property type="project" value="TreeGrafter"/>
</dbReference>
<accession>A0A9P0B3D9</accession>
<sequence>MRFLATIFSFCLIINFCISEEEFFTINGKKVLNIVSERFLSFSLDPVVLLTGLNLSDSSLQLAKHLSPAFIRLAGPSTEFVKYIDNEYDYDGAKDGNNATNVIVTPSMWFGVNEWLSLANLTPVFGINDLETDGGKWDPKSTVQLLELSDKLNVSCFWQLGFDCSNKGEPQYKEDIQTLHKTLEKFPEKTGIWRIVASDLSRCQSQDSLDNLKRTLNDIEDMADVVMWEPKMSNKKDLMSKILPNTESKLQFWTTTPKDLRPVNFSTAILWAQQIGDSAKTGYSVTLRQPRLHEMFSVTPVYWTSLLHKTFMGRVVLDIKKPFSFTNAHVYAHCTKKQNQFVRRGAMTVMIVNNQSEAYTAFVRLGNPYLKNIEIQTYLLTSPNENSTEVFLNGNLLDEKLLKEPKVTITPKLRRANAAKPINLEVPPKSIAFFVLPGAKIPACIKYEETEQELIKEIDQDQQLPLSEELGLKKKKVKSRSSFHTLRDLQSLLEKELHSDEQYYKKSRGYRPDILGSRMLMNNDKNRVAMEKPSEAARNLFIERVKLAEKLKKPKDFDFKFDNILKELGKLQHGGDLLRQEKPKITTLDLSSSETTKILRDRARIKAARKNVMFTSKELDELFSRSNKNSKYPKFKRSLPKNPLDTLKMKWEEQKDNWIVKAHDLKEQYEEQLERLRGNDFNSNFEKLRMKYNPTPFNNFNLLKNKYSPRYRRSVDFETHWNNLKEQLQGKQSDVLGIDNLMDKIDEQREKIKMTLELDALQRRFVEAKDKILEAINLDDIKSKVQDAHAAVLKQIDGDWKQKFEDAKDKILQSVNIDDLKDKVMSTWDDQKEKLLSSSRQFFRRKRAVNTDKLDALKSKMQRMQRASLLRSRLRKNISPLRRVKKEINMNLLNLKSRADTFKIPSFKTKSGLLQKPLEIDTRTSEEFMSSSDEIKFNDQKPRGMIVAPKTRKPISALDLFKTKARLSHKPKPNQHSCEEEIFGRGLAHVNGKDLFDDKKDRELDDCIKHFNEKNSNANVLTTRLSDYLRNPLGMQKIEDMDLSLYDDVFRKKRDAEKEVTPEEVEDRKTALQKKIADLHEQMASDRKQLQEDRRKLQEERKIALNERLQKMHSLSTNMDRKIVGLTKNTVDNDKLKKLDELKTKLLSSRFRKDPDNIVGAAQIETATDKTMEKMAQFKVAQPTLEELRQRRTEMLKAMQEKLSKTNKNVNISSRLGDMGLENMDSQKVMEDLKKSQDQILGEIEQKRKQIQKEASLREIDFLKKRLESRQQLLDKLTGGDKEDPETPEDHVKVGEIENEPTSSTVGPLFKPLMTTAKSVELATESSKPSQVLAKPELNLKSLQNTKLPEQFKMKNNLLNVKAVDGGTKKEEKLGFKLKPEGTKSITEEPEKKDAKDENQAEDPIITSIHTLSDIKDENNDKPITKEAETTTKSIAVEDDKIIRVKMANNGRYTEDKIKVEPNTKLVDKLAAMEDKVEEKMEKTVQANTVKEGTTPLQELVKVGSDVAKQLEEKVDKKTKRSITVNGKTFGDYKSKTLNLRKWRPEDMLTLPRVHMMSRSSFKPEEDNNIYRSFTSYNRKNNNLKSKRSLDMDADSRENDIDNTINEITKSESENTDTILKNNNVEKTNKISKNAETPSITVVDDRDYKLKSFNDVKENNSIAKVEPRQQSYEYIQKILPKDEQKAITKFFSNLKGLLQSIGKKLETSFKSMFN</sequence>
<proteinExistence type="predicted"/>
<protein>
    <recommendedName>
        <fullName evidence="6">Heparanase</fullName>
    </recommendedName>
</protein>
<feature type="region of interest" description="Disordered" evidence="2">
    <location>
        <begin position="1377"/>
        <end position="1405"/>
    </location>
</feature>
<dbReference type="PANTHER" id="PTHR46145:SF4">
    <property type="entry name" value="HEPARANASE"/>
    <property type="match status" value="1"/>
</dbReference>
<name>A0A9P0B3D9_BRAAE</name>
<keyword evidence="3" id="KW-0732">Signal</keyword>
<feature type="coiled-coil region" evidence="1">
    <location>
        <begin position="738"/>
        <end position="778"/>
    </location>
</feature>
<feature type="signal peptide" evidence="3">
    <location>
        <begin position="1"/>
        <end position="19"/>
    </location>
</feature>
<feature type="coiled-coil region" evidence="1">
    <location>
        <begin position="1069"/>
        <end position="1107"/>
    </location>
</feature>
<keyword evidence="5" id="KW-1185">Reference proteome</keyword>
<evidence type="ECO:0000256" key="3">
    <source>
        <dbReference type="SAM" id="SignalP"/>
    </source>
</evidence>
<dbReference type="EMBL" id="OV121135">
    <property type="protein sequence ID" value="CAH0554437.1"/>
    <property type="molecule type" value="Genomic_DNA"/>
</dbReference>
<evidence type="ECO:0008006" key="6">
    <source>
        <dbReference type="Google" id="ProtNLM"/>
    </source>
</evidence>
<evidence type="ECO:0000256" key="2">
    <source>
        <dbReference type="SAM" id="MobiDB-lite"/>
    </source>
</evidence>
<feature type="compositionally biased region" description="Basic and acidic residues" evidence="2">
    <location>
        <begin position="1377"/>
        <end position="1399"/>
    </location>
</feature>
<reference evidence="4" key="1">
    <citation type="submission" date="2021-12" db="EMBL/GenBank/DDBJ databases">
        <authorList>
            <person name="King R."/>
        </authorList>
    </citation>
    <scope>NUCLEOTIDE SEQUENCE</scope>
</reference>
<dbReference type="Gene3D" id="3.20.20.80">
    <property type="entry name" value="Glycosidases"/>
    <property type="match status" value="1"/>
</dbReference>